<dbReference type="Proteomes" id="UP001501461">
    <property type="component" value="Unassembled WGS sequence"/>
</dbReference>
<accession>A0ABN2UA27</accession>
<feature type="transmembrane region" description="Helical" evidence="1">
    <location>
        <begin position="25"/>
        <end position="44"/>
    </location>
</feature>
<keyword evidence="1" id="KW-1133">Transmembrane helix</keyword>
<dbReference type="RefSeq" id="WP_343956692.1">
    <property type="nucleotide sequence ID" value="NZ_BAAAMN010000017.1"/>
</dbReference>
<reference evidence="2 3" key="1">
    <citation type="journal article" date="2019" name="Int. J. Syst. Evol. Microbiol.">
        <title>The Global Catalogue of Microorganisms (GCM) 10K type strain sequencing project: providing services to taxonomists for standard genome sequencing and annotation.</title>
        <authorList>
            <consortium name="The Broad Institute Genomics Platform"/>
            <consortium name="The Broad Institute Genome Sequencing Center for Infectious Disease"/>
            <person name="Wu L."/>
            <person name="Ma J."/>
        </authorList>
    </citation>
    <scope>NUCLEOTIDE SEQUENCE [LARGE SCALE GENOMIC DNA]</scope>
    <source>
        <strain evidence="2 3">JCM 13595</strain>
    </source>
</reference>
<keyword evidence="3" id="KW-1185">Reference proteome</keyword>
<protein>
    <recommendedName>
        <fullName evidence="4">DUF4190 domain-containing protein</fullName>
    </recommendedName>
</protein>
<evidence type="ECO:0000313" key="3">
    <source>
        <dbReference type="Proteomes" id="UP001501461"/>
    </source>
</evidence>
<keyword evidence="1" id="KW-0812">Transmembrane</keyword>
<gene>
    <name evidence="2" type="ORF">GCM10009720_11850</name>
</gene>
<evidence type="ECO:0008006" key="4">
    <source>
        <dbReference type="Google" id="ProtNLM"/>
    </source>
</evidence>
<evidence type="ECO:0000256" key="1">
    <source>
        <dbReference type="SAM" id="Phobius"/>
    </source>
</evidence>
<evidence type="ECO:0000313" key="2">
    <source>
        <dbReference type="EMBL" id="GAA2033042.1"/>
    </source>
</evidence>
<proteinExistence type="predicted"/>
<dbReference type="EMBL" id="BAAAMN010000017">
    <property type="protein sequence ID" value="GAA2033042.1"/>
    <property type="molecule type" value="Genomic_DNA"/>
</dbReference>
<feature type="transmembrane region" description="Helical" evidence="1">
    <location>
        <begin position="79"/>
        <end position="101"/>
    </location>
</feature>
<comment type="caution">
    <text evidence="2">The sequence shown here is derived from an EMBL/GenBank/DDBJ whole genome shotgun (WGS) entry which is preliminary data.</text>
</comment>
<keyword evidence="1" id="KW-0472">Membrane</keyword>
<name>A0ABN2UA27_9MICC</name>
<organism evidence="2 3">
    <name type="scientific">Yaniella flava</name>
    <dbReference type="NCBI Taxonomy" id="287930"/>
    <lineage>
        <taxon>Bacteria</taxon>
        <taxon>Bacillati</taxon>
        <taxon>Actinomycetota</taxon>
        <taxon>Actinomycetes</taxon>
        <taxon>Micrococcales</taxon>
        <taxon>Micrococcaceae</taxon>
        <taxon>Yaniella</taxon>
    </lineage>
</organism>
<feature type="transmembrane region" description="Helical" evidence="1">
    <location>
        <begin position="50"/>
        <end position="67"/>
    </location>
</feature>
<sequence length="130" mass="13732">MSGPDRRYAQPDVYFPAQSYKSRNTVGVIALIVSIAGAVCIIIPPVMLIGWALVGIAFVLSIVAICLRNRKRGHGIAALIISVVGMILGLVVGLFVAVAAMQDSLPDVDMPEFDPDTGEFQLKVLTPPGG</sequence>